<gene>
    <name evidence="1" type="ORF">DP116_11795</name>
</gene>
<proteinExistence type="predicted"/>
<dbReference type="EMBL" id="QMEB01000076">
    <property type="protein sequence ID" value="NMG20105.1"/>
    <property type="molecule type" value="Genomic_DNA"/>
</dbReference>
<evidence type="ECO:0000313" key="1">
    <source>
        <dbReference type="EMBL" id="NMG20105.1"/>
    </source>
</evidence>
<evidence type="ECO:0008006" key="3">
    <source>
        <dbReference type="Google" id="ProtNLM"/>
    </source>
</evidence>
<name>A0ABX1P956_9CYAN</name>
<dbReference type="Proteomes" id="UP000718564">
    <property type="component" value="Unassembled WGS sequence"/>
</dbReference>
<comment type="caution">
    <text evidence="1">The sequence shown here is derived from an EMBL/GenBank/DDBJ whole genome shotgun (WGS) entry which is preliminary data.</text>
</comment>
<organism evidence="1 2">
    <name type="scientific">Brasilonema bromeliae SPC951</name>
    <dbReference type="NCBI Taxonomy" id="385972"/>
    <lineage>
        <taxon>Bacteria</taxon>
        <taxon>Bacillati</taxon>
        <taxon>Cyanobacteriota</taxon>
        <taxon>Cyanophyceae</taxon>
        <taxon>Nostocales</taxon>
        <taxon>Scytonemataceae</taxon>
        <taxon>Brasilonema</taxon>
        <taxon>Bromeliae group (in: Brasilonema)</taxon>
    </lineage>
</organism>
<dbReference type="RefSeq" id="WP_169155364.1">
    <property type="nucleotide sequence ID" value="NZ_CAWPJE010000054.1"/>
</dbReference>
<protein>
    <recommendedName>
        <fullName evidence="3">PsbP C-terminal domain-containing protein</fullName>
    </recommendedName>
</protein>
<reference evidence="1 2" key="1">
    <citation type="submission" date="2018-06" db="EMBL/GenBank/DDBJ databases">
        <title>Comparative genomics of Brasilonema spp. strains.</title>
        <authorList>
            <person name="Alvarenga D.O."/>
            <person name="Fiore M.F."/>
            <person name="Varani A.M."/>
        </authorList>
    </citation>
    <scope>NUCLEOTIDE SEQUENCE [LARGE SCALE GENOMIC DNA]</scope>
    <source>
        <strain evidence="1 2">SPC951</strain>
    </source>
</reference>
<keyword evidence="2" id="KW-1185">Reference proteome</keyword>
<evidence type="ECO:0000313" key="2">
    <source>
        <dbReference type="Proteomes" id="UP000718564"/>
    </source>
</evidence>
<accession>A0ABX1P956</accession>
<sequence length="197" mass="22288">MNTLKTFAITIIAVTLGTQNPSAALINKSASHQNLVFKAPLQPDVIANDVTYSTAQGDTKIWMPGRITKNKPQELASENPTTKTAYFVTYIDLSEDVEYLSTVGIRKVMQNEFRKQFSSKSEFSGKVVRSTDLVIDGYPGIEFLVQHPNAAWGQYRFFLVKRRMYFLGSVAPVELTTETANFFDSFRVYPEQIHYSH</sequence>